<feature type="compositionally biased region" description="Basic residues" evidence="2">
    <location>
        <begin position="387"/>
        <end position="419"/>
    </location>
</feature>
<feature type="compositionally biased region" description="Basic and acidic residues" evidence="2">
    <location>
        <begin position="570"/>
        <end position="580"/>
    </location>
</feature>
<protein>
    <submittedName>
        <fullName evidence="3">Uncharacterized protein</fullName>
    </submittedName>
</protein>
<dbReference type="Proteomes" id="UP000193240">
    <property type="component" value="Unassembled WGS sequence"/>
</dbReference>
<evidence type="ECO:0000313" key="3">
    <source>
        <dbReference type="EMBL" id="OSS44834.1"/>
    </source>
</evidence>
<gene>
    <name evidence="3" type="ORF">B5807_10597</name>
</gene>
<name>A0A1Y2LLI2_EPING</name>
<proteinExistence type="predicted"/>
<reference evidence="3 4" key="1">
    <citation type="journal article" date="2017" name="Genome Announc.">
        <title>Genome sequence of the saprophytic ascomycete Epicoccum nigrum ICMP 19927 strain isolated from New Zealand.</title>
        <authorList>
            <person name="Fokin M."/>
            <person name="Fleetwood D."/>
            <person name="Weir B.S."/>
            <person name="Villas-Boas S.G."/>
        </authorList>
    </citation>
    <scope>NUCLEOTIDE SEQUENCE [LARGE SCALE GENOMIC DNA]</scope>
    <source>
        <strain evidence="3 4">ICMP 19927</strain>
    </source>
</reference>
<keyword evidence="1" id="KW-0175">Coiled coil</keyword>
<accession>A0A1Y2LLI2</accession>
<evidence type="ECO:0000256" key="1">
    <source>
        <dbReference type="SAM" id="Coils"/>
    </source>
</evidence>
<feature type="coiled-coil region" evidence="1">
    <location>
        <begin position="80"/>
        <end position="107"/>
    </location>
</feature>
<dbReference type="InParanoid" id="A0A1Y2LLI2"/>
<dbReference type="OMA" id="NIHIHMN"/>
<feature type="compositionally biased region" description="Basic and acidic residues" evidence="2">
    <location>
        <begin position="420"/>
        <end position="430"/>
    </location>
</feature>
<feature type="region of interest" description="Disordered" evidence="2">
    <location>
        <begin position="1"/>
        <end position="40"/>
    </location>
</feature>
<feature type="region of interest" description="Disordered" evidence="2">
    <location>
        <begin position="210"/>
        <end position="613"/>
    </location>
</feature>
<evidence type="ECO:0000256" key="2">
    <source>
        <dbReference type="SAM" id="MobiDB-lite"/>
    </source>
</evidence>
<organism evidence="3 4">
    <name type="scientific">Epicoccum nigrum</name>
    <name type="common">Soil fungus</name>
    <name type="synonym">Epicoccum purpurascens</name>
    <dbReference type="NCBI Taxonomy" id="105696"/>
    <lineage>
        <taxon>Eukaryota</taxon>
        <taxon>Fungi</taxon>
        <taxon>Dikarya</taxon>
        <taxon>Ascomycota</taxon>
        <taxon>Pezizomycotina</taxon>
        <taxon>Dothideomycetes</taxon>
        <taxon>Pleosporomycetidae</taxon>
        <taxon>Pleosporales</taxon>
        <taxon>Pleosporineae</taxon>
        <taxon>Didymellaceae</taxon>
        <taxon>Epicoccum</taxon>
    </lineage>
</organism>
<feature type="compositionally biased region" description="Low complexity" evidence="2">
    <location>
        <begin position="443"/>
        <end position="454"/>
    </location>
</feature>
<feature type="compositionally biased region" description="Acidic residues" evidence="2">
    <location>
        <begin position="356"/>
        <end position="365"/>
    </location>
</feature>
<feature type="compositionally biased region" description="Basic and acidic residues" evidence="2">
    <location>
        <begin position="471"/>
        <end position="495"/>
    </location>
</feature>
<dbReference type="AlphaFoldDB" id="A0A1Y2LLI2"/>
<feature type="compositionally biased region" description="Pro residues" evidence="2">
    <location>
        <begin position="272"/>
        <end position="294"/>
    </location>
</feature>
<sequence length="691" mass="78643">MAHQFMSQHQSQPAHMSPHQNNGHQRQTTSMAQQQMPTDQQRVIQGQNITHSAFSKYDPQFALFTFEKQRGDEGWEDVEAEQQHVNAQDLQNDVKKFQRSKVTVKRKMEEITSSNARRVINELVEEQNQILMAINRTLRWTIASIDIKWKTINRTKKQLQRVSVILQTEASGYEDPNTVRAPVAAPIGAKAQAAQQSRPFELQPHYEGPEISQLLRNPPPATAQPAMGHQQPPGPPTRMPQSHGRPNFGQGPPPPPPPPPPPGASSFHQHQHPPPPPPPGAANLAHPPPPPPITAPNLPCHPQQQPRTMPGAFPGANARSDVRHGQPTVSVNNPSILRKPKKHENHHDELLSESDLGSDDWESETGDSASDHLRVRHVERGEFAHIGKPKRGRSRQSSRSKKSRHNRSISKTRSRSRSRARTETYRKRPEPIWIDPPPMGKYSPVSSKNSSPRSSKQHIHIHMNTGATEPSRTDERTRRDSHSASSPDYRKDKFVAEPMSRVNSWDRYSEPERHGRRNRHHSDILEHSPKLRSRNLPPRQNGMGYPHPSHIYGDVETRPRRSAYPPPNDYPRDPRQRDAYFNEPVYTPRPGVPRRNSVQTPPSNPFDTMRYPPRLPRSNTYAPELQDPLYGQREQHYLSDRPAQDGVNLEDLADAIAQLKEKRRPLQGRRASEYGRVNGYGGYDGYDRRVY</sequence>
<feature type="compositionally biased region" description="Basic and acidic residues" evidence="2">
    <location>
        <begin position="369"/>
        <end position="385"/>
    </location>
</feature>
<evidence type="ECO:0000313" key="4">
    <source>
        <dbReference type="Proteomes" id="UP000193240"/>
    </source>
</evidence>
<keyword evidence="4" id="KW-1185">Reference proteome</keyword>
<feature type="compositionally biased region" description="Pro residues" evidence="2">
    <location>
        <begin position="251"/>
        <end position="263"/>
    </location>
</feature>
<dbReference type="EMBL" id="KZ107856">
    <property type="protein sequence ID" value="OSS44834.1"/>
    <property type="molecule type" value="Genomic_DNA"/>
</dbReference>
<dbReference type="STRING" id="105696.A0A1Y2LLI2"/>